<reference evidence="1 2" key="1">
    <citation type="submission" date="2019-02" db="EMBL/GenBank/DDBJ databases">
        <title>Sequencing the genomes of 1000 actinobacteria strains.</title>
        <authorList>
            <person name="Klenk H.-P."/>
        </authorList>
    </citation>
    <scope>NUCLEOTIDE SEQUENCE [LARGE SCALE GENOMIC DNA]</scope>
    <source>
        <strain evidence="1 2">DSM 45612</strain>
    </source>
</reference>
<dbReference type="AlphaFoldDB" id="A0A4Q8BDF7"/>
<accession>A0A4Q8BDF7</accession>
<protein>
    <submittedName>
        <fullName evidence="1">Uncharacterized protein</fullName>
    </submittedName>
</protein>
<gene>
    <name evidence="1" type="ORF">EV384_3870</name>
</gene>
<evidence type="ECO:0000313" key="2">
    <source>
        <dbReference type="Proteomes" id="UP000294114"/>
    </source>
</evidence>
<dbReference type="EMBL" id="SHLD01000001">
    <property type="protein sequence ID" value="RZU75335.1"/>
    <property type="molecule type" value="Genomic_DNA"/>
</dbReference>
<proteinExistence type="predicted"/>
<sequence>MRHAVDVACDVVSRQYFRTAGTRHVPSQDLYPVLIQIARTPVAGLRGVCPAEAGVGHRRRSGRRAAPRT</sequence>
<name>A0A4Q8BDF7_9ACTN</name>
<dbReference type="Proteomes" id="UP000294114">
    <property type="component" value="Unassembled WGS sequence"/>
</dbReference>
<keyword evidence="2" id="KW-1185">Reference proteome</keyword>
<comment type="caution">
    <text evidence="1">The sequence shown here is derived from an EMBL/GenBank/DDBJ whole genome shotgun (WGS) entry which is preliminary data.</text>
</comment>
<evidence type="ECO:0000313" key="1">
    <source>
        <dbReference type="EMBL" id="RZU75335.1"/>
    </source>
</evidence>
<organism evidence="1 2">
    <name type="scientific">Micromonospora kangleipakensis</name>
    <dbReference type="NCBI Taxonomy" id="1077942"/>
    <lineage>
        <taxon>Bacteria</taxon>
        <taxon>Bacillati</taxon>
        <taxon>Actinomycetota</taxon>
        <taxon>Actinomycetes</taxon>
        <taxon>Micromonosporales</taxon>
        <taxon>Micromonosporaceae</taxon>
        <taxon>Micromonospora</taxon>
    </lineage>
</organism>